<dbReference type="EMBL" id="MCBQ01021477">
    <property type="protein sequence ID" value="RKF53891.1"/>
    <property type="molecule type" value="Genomic_DNA"/>
</dbReference>
<proteinExistence type="predicted"/>
<evidence type="ECO:0000259" key="2">
    <source>
        <dbReference type="PROSITE" id="PS50137"/>
    </source>
</evidence>
<evidence type="ECO:0000256" key="1">
    <source>
        <dbReference type="PROSITE-ProRule" id="PRU00266"/>
    </source>
</evidence>
<keyword evidence="4" id="KW-1185">Reference proteome</keyword>
<gene>
    <name evidence="3" type="ORF">GcM3_214019</name>
</gene>
<sequence>MNPRAKYFSPSSNKAELSILDIQDLDVWEGTKMPKSVSGTNQPNPSYNNIVDFEEFYDPTAAERRALEEMGNENWIGKLNEYRSKRVNIGERFDDIYKVNTHLKLKSPRYSCSVKILESPSILCNESNPTTFTGKKPAKQYAAKKAIDWLIQHRFLPADGPDDPTNAVHTDLPSNSSRGSYAAKVPPLCRLLGLNCPRYIIEPVFPGGAIYNATVDFGGDPRITYLDKVMNVYGKKNAKEEIAKSVYDHLSEMYARKNAHIEETRRRLNGPTLAITSS</sequence>
<comment type="caution">
    <text evidence="3">The sequence shown here is derived from an EMBL/GenBank/DDBJ whole genome shotgun (WGS) entry which is preliminary data.</text>
</comment>
<dbReference type="Gene3D" id="3.30.160.20">
    <property type="match status" value="1"/>
</dbReference>
<dbReference type="AlphaFoldDB" id="A0A420H907"/>
<protein>
    <submittedName>
        <fullName evidence="3">Putative adenosine rna-specific isoform adar-a variant</fullName>
    </submittedName>
</protein>
<keyword evidence="1" id="KW-0694">RNA-binding</keyword>
<name>A0A420H907_9PEZI</name>
<dbReference type="Proteomes" id="UP000283383">
    <property type="component" value="Unassembled WGS sequence"/>
</dbReference>
<organism evidence="3 4">
    <name type="scientific">Golovinomyces cichoracearum</name>
    <dbReference type="NCBI Taxonomy" id="62708"/>
    <lineage>
        <taxon>Eukaryota</taxon>
        <taxon>Fungi</taxon>
        <taxon>Dikarya</taxon>
        <taxon>Ascomycota</taxon>
        <taxon>Pezizomycotina</taxon>
        <taxon>Leotiomycetes</taxon>
        <taxon>Erysiphales</taxon>
        <taxon>Erysiphaceae</taxon>
        <taxon>Golovinomyces</taxon>
    </lineage>
</organism>
<dbReference type="PROSITE" id="PS50137">
    <property type="entry name" value="DS_RBD"/>
    <property type="match status" value="1"/>
</dbReference>
<dbReference type="InterPro" id="IPR014720">
    <property type="entry name" value="dsRBD_dom"/>
</dbReference>
<evidence type="ECO:0000313" key="3">
    <source>
        <dbReference type="EMBL" id="RKF53891.1"/>
    </source>
</evidence>
<accession>A0A420H907</accession>
<evidence type="ECO:0000313" key="4">
    <source>
        <dbReference type="Proteomes" id="UP000283383"/>
    </source>
</evidence>
<reference evidence="3 4" key="1">
    <citation type="journal article" date="2018" name="BMC Genomics">
        <title>Comparative genome analyses reveal sequence features reflecting distinct modes of host-adaptation between dicot and monocot powdery mildew.</title>
        <authorList>
            <person name="Wu Y."/>
            <person name="Ma X."/>
            <person name="Pan Z."/>
            <person name="Kale S.D."/>
            <person name="Song Y."/>
            <person name="King H."/>
            <person name="Zhang Q."/>
            <person name="Presley C."/>
            <person name="Deng X."/>
            <person name="Wei C.I."/>
            <person name="Xiao S."/>
        </authorList>
    </citation>
    <scope>NUCLEOTIDE SEQUENCE [LARGE SCALE GENOMIC DNA]</scope>
    <source>
        <strain evidence="3">UMSG3</strain>
    </source>
</reference>
<dbReference type="GO" id="GO:0003723">
    <property type="term" value="F:RNA binding"/>
    <property type="evidence" value="ECO:0007669"/>
    <property type="project" value="UniProtKB-UniRule"/>
</dbReference>
<feature type="domain" description="DRBM" evidence="2">
    <location>
        <begin position="74"/>
        <end position="152"/>
    </location>
</feature>